<evidence type="ECO:0000256" key="3">
    <source>
        <dbReference type="ARBA" id="ARBA00022989"/>
    </source>
</evidence>
<keyword evidence="4 5" id="KW-0472">Membrane</keyword>
<dbReference type="RefSeq" id="WP_117117645.1">
    <property type="nucleotide sequence ID" value="NZ_BFBY01000001.1"/>
</dbReference>
<dbReference type="Pfam" id="PF02674">
    <property type="entry name" value="Colicin_V"/>
    <property type="match status" value="1"/>
</dbReference>
<evidence type="ECO:0000313" key="7">
    <source>
        <dbReference type="Proteomes" id="UP000257317"/>
    </source>
</evidence>
<dbReference type="PANTHER" id="PTHR37306">
    <property type="entry name" value="COLICIN V PRODUCTION PROTEIN"/>
    <property type="match status" value="1"/>
</dbReference>
<dbReference type="InterPro" id="IPR003825">
    <property type="entry name" value="Colicin-V_CvpA"/>
</dbReference>
<evidence type="ECO:0000256" key="5">
    <source>
        <dbReference type="SAM" id="Phobius"/>
    </source>
</evidence>
<feature type="transmembrane region" description="Helical" evidence="5">
    <location>
        <begin position="21"/>
        <end position="43"/>
    </location>
</feature>
<reference evidence="7" key="1">
    <citation type="submission" date="2018-03" db="EMBL/GenBank/DDBJ databases">
        <title>New taxa in the Lactobacillus gasseri group.</title>
        <authorList>
            <person name="Tanizawa Y."/>
            <person name="Tohno M."/>
            <person name="Endo A."/>
            <person name="Arita M."/>
        </authorList>
    </citation>
    <scope>NUCLEOTIDE SEQUENCE [LARGE SCALE GENOMIC DNA]</scope>
    <source>
        <strain evidence="7">DSM 24759</strain>
    </source>
</reference>
<dbReference type="GO" id="GO:0009403">
    <property type="term" value="P:toxin biosynthetic process"/>
    <property type="evidence" value="ECO:0007669"/>
    <property type="project" value="InterPro"/>
</dbReference>
<dbReference type="AlphaFoldDB" id="A0A2Z6TDW8"/>
<evidence type="ECO:0000256" key="4">
    <source>
        <dbReference type="ARBA" id="ARBA00023136"/>
    </source>
</evidence>
<feature type="transmembrane region" description="Helical" evidence="5">
    <location>
        <begin position="156"/>
        <end position="177"/>
    </location>
</feature>
<dbReference type="PANTHER" id="PTHR37306:SF1">
    <property type="entry name" value="COLICIN V PRODUCTION PROTEIN"/>
    <property type="match status" value="1"/>
</dbReference>
<feature type="transmembrane region" description="Helical" evidence="5">
    <location>
        <begin position="79"/>
        <end position="97"/>
    </location>
</feature>
<dbReference type="OrthoDB" id="1809613at2"/>
<evidence type="ECO:0000256" key="2">
    <source>
        <dbReference type="ARBA" id="ARBA00022692"/>
    </source>
</evidence>
<evidence type="ECO:0000256" key="1">
    <source>
        <dbReference type="ARBA" id="ARBA00004141"/>
    </source>
</evidence>
<organism evidence="6 7">
    <name type="scientific">Lactobacillus rodentium</name>
    <dbReference type="NCBI Taxonomy" id="947835"/>
    <lineage>
        <taxon>Bacteria</taxon>
        <taxon>Bacillati</taxon>
        <taxon>Bacillota</taxon>
        <taxon>Bacilli</taxon>
        <taxon>Lactobacillales</taxon>
        <taxon>Lactobacillaceae</taxon>
        <taxon>Lactobacillus</taxon>
    </lineage>
</organism>
<evidence type="ECO:0000313" key="6">
    <source>
        <dbReference type="EMBL" id="GBG04320.1"/>
    </source>
</evidence>
<dbReference type="GO" id="GO:0016020">
    <property type="term" value="C:membrane"/>
    <property type="evidence" value="ECO:0007669"/>
    <property type="project" value="UniProtKB-SubCell"/>
</dbReference>
<keyword evidence="7" id="KW-1185">Reference proteome</keyword>
<dbReference type="Proteomes" id="UP000257317">
    <property type="component" value="Unassembled WGS sequence"/>
</dbReference>
<comment type="subcellular location">
    <subcellularLocation>
        <location evidence="1">Membrane</location>
        <topology evidence="1">Multi-pass membrane protein</topology>
    </subcellularLocation>
</comment>
<keyword evidence="3 5" id="KW-1133">Transmembrane helix</keyword>
<accession>A0A2Z6TDW8</accession>
<keyword evidence="2 5" id="KW-0812">Transmembrane</keyword>
<sequence>MFSFFILLIYIYCLYVGYRRGLVYEGVSALGYFISLVLAIFLYKPFSSFLTLWIPYPSANDRSKFAFFDQTTGLTLDKSFYAAIAFVIILLFFYCIWRIIMHGFTQLKYVEINKEINIWGSILIALIVTQIGLYLFLFILATIASPGLQSALSKSILANSILRYTPVLSNFFINLFINAV</sequence>
<protein>
    <submittedName>
        <fullName evidence="6">Colicin V production protein</fullName>
    </submittedName>
</protein>
<feature type="transmembrane region" description="Helical" evidence="5">
    <location>
        <begin position="118"/>
        <end position="144"/>
    </location>
</feature>
<comment type="caution">
    <text evidence="6">The sequence shown here is derived from an EMBL/GenBank/DDBJ whole genome shotgun (WGS) entry which is preliminary data.</text>
</comment>
<name>A0A2Z6TDW8_9LACO</name>
<proteinExistence type="predicted"/>
<dbReference type="EMBL" id="BFBY01000001">
    <property type="protein sequence ID" value="GBG04320.1"/>
    <property type="molecule type" value="Genomic_DNA"/>
</dbReference>
<gene>
    <name evidence="6" type="primary">cvpA</name>
    <name evidence="6" type="ORF">LrDSM24759_02340</name>
</gene>